<dbReference type="GO" id="GO:0005524">
    <property type="term" value="F:ATP binding"/>
    <property type="evidence" value="ECO:0007669"/>
    <property type="project" value="UniProtKB-KW"/>
</dbReference>
<evidence type="ECO:0000259" key="15">
    <source>
        <dbReference type="Pfam" id="PF00586"/>
    </source>
</evidence>
<dbReference type="InterPro" id="IPR000192">
    <property type="entry name" value="Aminotrans_V_dom"/>
</dbReference>
<dbReference type="InterPro" id="IPR010918">
    <property type="entry name" value="PurM-like_C_dom"/>
</dbReference>
<accession>A0A146K7G1</accession>
<keyword evidence="6" id="KW-0547">Nucleotide-binding</keyword>
<evidence type="ECO:0000256" key="6">
    <source>
        <dbReference type="ARBA" id="ARBA00022741"/>
    </source>
</evidence>
<evidence type="ECO:0000256" key="11">
    <source>
        <dbReference type="ARBA" id="ARBA00023014"/>
    </source>
</evidence>
<dbReference type="GO" id="GO:0051536">
    <property type="term" value="F:iron-sulfur cluster binding"/>
    <property type="evidence" value="ECO:0007669"/>
    <property type="project" value="UniProtKB-KW"/>
</dbReference>
<comment type="cofactor">
    <cofactor evidence="1 13">
        <name>pyridoxal 5'-phosphate</name>
        <dbReference type="ChEBI" id="CHEBI:597326"/>
    </cofactor>
</comment>
<dbReference type="Pfam" id="PF00586">
    <property type="entry name" value="AIRS"/>
    <property type="match status" value="1"/>
</dbReference>
<reference evidence="17" key="1">
    <citation type="submission" date="2015-07" db="EMBL/GenBank/DDBJ databases">
        <title>Adaptation to a free-living lifestyle via gene acquisitions in the diplomonad Trepomonas sp. PC1.</title>
        <authorList>
            <person name="Xu F."/>
            <person name="Jerlstrom-Hultqvist J."/>
            <person name="Kolisko M."/>
            <person name="Simpson A.G.B."/>
            <person name="Roger A.J."/>
            <person name="Svard S.G."/>
            <person name="Andersson J.O."/>
        </authorList>
    </citation>
    <scope>NUCLEOTIDE SEQUENCE</scope>
    <source>
        <strain evidence="17">PC1</strain>
    </source>
</reference>
<evidence type="ECO:0000259" key="16">
    <source>
        <dbReference type="Pfam" id="PF02769"/>
    </source>
</evidence>
<dbReference type="Pfam" id="PF00266">
    <property type="entry name" value="Aminotran_5"/>
    <property type="match status" value="1"/>
</dbReference>
<dbReference type="EMBL" id="GDID01005115">
    <property type="protein sequence ID" value="JAP91491.1"/>
    <property type="molecule type" value="Transcribed_RNA"/>
</dbReference>
<evidence type="ECO:0000256" key="2">
    <source>
        <dbReference type="ARBA" id="ARBA00006490"/>
    </source>
</evidence>
<dbReference type="InterPro" id="IPR015422">
    <property type="entry name" value="PyrdxlP-dep_Trfase_small"/>
</dbReference>
<dbReference type="EC" id="2.8.1.7" evidence="3"/>
<dbReference type="GO" id="GO:0031071">
    <property type="term" value="F:cysteine desulfurase activity"/>
    <property type="evidence" value="ECO:0007669"/>
    <property type="project" value="UniProtKB-EC"/>
</dbReference>
<dbReference type="Pfam" id="PF02769">
    <property type="entry name" value="AIRS_C"/>
    <property type="match status" value="1"/>
</dbReference>
<evidence type="ECO:0000256" key="7">
    <source>
        <dbReference type="ARBA" id="ARBA00022777"/>
    </source>
</evidence>
<keyword evidence="4" id="KW-0808">Transferase</keyword>
<dbReference type="InterPro" id="IPR036676">
    <property type="entry name" value="PurM-like_C_sf"/>
</dbReference>
<comment type="similarity">
    <text evidence="2">Belongs to the class-V pyridoxal-phosphate-dependent aminotransferase family. NifS/IscS subfamily.</text>
</comment>
<dbReference type="Gene3D" id="1.10.260.50">
    <property type="match status" value="1"/>
</dbReference>
<feature type="domain" description="PurM-like C-terminal" evidence="16">
    <location>
        <begin position="616"/>
        <end position="791"/>
    </location>
</feature>
<evidence type="ECO:0000256" key="9">
    <source>
        <dbReference type="ARBA" id="ARBA00022898"/>
    </source>
</evidence>
<feature type="domain" description="Aminotransferase class V" evidence="14">
    <location>
        <begin position="4"/>
        <end position="387"/>
    </location>
</feature>
<dbReference type="InterPro" id="IPR004536">
    <property type="entry name" value="SPS/SelD"/>
</dbReference>
<evidence type="ECO:0000313" key="17">
    <source>
        <dbReference type="EMBL" id="JAP91491.1"/>
    </source>
</evidence>
<name>A0A146K7G1_9EUKA</name>
<dbReference type="SUPFAM" id="SSF53383">
    <property type="entry name" value="PLP-dependent transferases"/>
    <property type="match status" value="1"/>
</dbReference>
<sequence length="809" mass="89362">MEPIYCDYNGTTPIHPEVRQMMAETLLFQSSQNSFISKNFGNPSSTHYFGIQSKFTLNNARKQVAEFMNCEFDEIVFTSGGTEANNVAIQGVILQAIQDGIGEPHIVTSSFEHPSVEEVLKISKKLFGAKVTYVKVDKYGFIDLEQLKDSLNQNTCLVSIMFANNEVGTLNRMEAIQEIVQDYNKLNDQKVIFHSDCSQAIGKVKVDAQFCDLMTCAGHKLYAPKGIGFLMKKKHIKLYKFQEGAGQEQNIRPGTENVLYCAALGLSCQICQREVSKRQQKHSELIKTIYTILKPLKHKINGYAEYLLENDLFQKEFDLERPKSLPNTLSISFPGIPSQSIISAVNEHVCVSAGAACHSDQVELSAVLKAMGVSPEVGMGTLRISIGDGIDVEQATKAAQIIFDAVKNYQGEEVVVHQAKTEEVKMTSEKLIKVKIEEKPEVCVTLDQTKKQNLLNFTQGLGCACKLRPQLLDRILRGLNFGKDVNLIVDSSTNDDAAVYKLNNEKLVLTTDFFSPVIDDPYHYGAIASANALSDIYAMNGTPLTCLAVAGFNSSRMTDESIKQIMQGAIDKCREANVVIAGGHTIESIEPFFGLVCIGQAEKVIKNLISDANDCYLVLTKKLGVGIITNALKKGILDFFDDKAEIYNDLVDTMATLNDSITKIQNQLDHVTGLTDVTGFGLVGHLSEMLGEFSCEISFKALPLLKGSARLVNEFSSQVINNYNNLEYCEQRGFKCNFENSFQKAICCDPTSSGGLLIAVRGSQKAAQIAQMVNGAVVGRVFRGQKEKVIDIKDQFMLPIEKFGQFMTE</sequence>
<evidence type="ECO:0000256" key="5">
    <source>
        <dbReference type="ARBA" id="ARBA00022723"/>
    </source>
</evidence>
<dbReference type="SUPFAM" id="SSF55326">
    <property type="entry name" value="PurM N-terminal domain-like"/>
    <property type="match status" value="1"/>
</dbReference>
<evidence type="ECO:0000256" key="1">
    <source>
        <dbReference type="ARBA" id="ARBA00001933"/>
    </source>
</evidence>
<evidence type="ECO:0000256" key="3">
    <source>
        <dbReference type="ARBA" id="ARBA00012239"/>
    </source>
</evidence>
<dbReference type="SUPFAM" id="SSF56042">
    <property type="entry name" value="PurM C-terminal domain-like"/>
    <property type="match status" value="1"/>
</dbReference>
<evidence type="ECO:0000256" key="4">
    <source>
        <dbReference type="ARBA" id="ARBA00022679"/>
    </source>
</evidence>
<dbReference type="Gene3D" id="3.40.640.10">
    <property type="entry name" value="Type I PLP-dependent aspartate aminotransferase-like (Major domain)"/>
    <property type="match status" value="1"/>
</dbReference>
<dbReference type="InterPro" id="IPR015424">
    <property type="entry name" value="PyrdxlP-dep_Trfase"/>
</dbReference>
<evidence type="ECO:0000256" key="12">
    <source>
        <dbReference type="ARBA" id="ARBA00023266"/>
    </source>
</evidence>
<dbReference type="CDD" id="cd02195">
    <property type="entry name" value="SelD"/>
    <property type="match status" value="1"/>
</dbReference>
<dbReference type="GO" id="GO:0016301">
    <property type="term" value="F:kinase activity"/>
    <property type="evidence" value="ECO:0007669"/>
    <property type="project" value="UniProtKB-KW"/>
</dbReference>
<dbReference type="PANTHER" id="PTHR11601:SF34">
    <property type="entry name" value="CYSTEINE DESULFURASE"/>
    <property type="match status" value="1"/>
</dbReference>
<keyword evidence="8" id="KW-0067">ATP-binding</keyword>
<dbReference type="Gene3D" id="3.30.1330.10">
    <property type="entry name" value="PurM-like, N-terminal domain"/>
    <property type="match status" value="1"/>
</dbReference>
<evidence type="ECO:0000256" key="10">
    <source>
        <dbReference type="ARBA" id="ARBA00023004"/>
    </source>
</evidence>
<dbReference type="InterPro" id="IPR020578">
    <property type="entry name" value="Aminotrans_V_PyrdxlP_BS"/>
</dbReference>
<keyword evidence="7 17" id="KW-0418">Kinase</keyword>
<keyword evidence="10" id="KW-0408">Iron</keyword>
<keyword evidence="12" id="KW-0711">Selenium</keyword>
<dbReference type="NCBIfam" id="TIGR00476">
    <property type="entry name" value="selD"/>
    <property type="match status" value="1"/>
</dbReference>
<dbReference type="InterPro" id="IPR015421">
    <property type="entry name" value="PyrdxlP-dep_Trfase_major"/>
</dbReference>
<evidence type="ECO:0000256" key="13">
    <source>
        <dbReference type="RuleBase" id="RU004504"/>
    </source>
</evidence>
<protein>
    <recommendedName>
        <fullName evidence="3">cysteine desulfurase</fullName>
        <ecNumber evidence="3">2.8.1.7</ecNumber>
    </recommendedName>
</protein>
<evidence type="ECO:0000259" key="14">
    <source>
        <dbReference type="Pfam" id="PF00266"/>
    </source>
</evidence>
<keyword evidence="11" id="KW-0411">Iron-sulfur</keyword>
<feature type="domain" description="PurM-like N-terminal" evidence="15">
    <location>
        <begin position="495"/>
        <end position="600"/>
    </location>
</feature>
<dbReference type="InterPro" id="IPR016188">
    <property type="entry name" value="PurM-like_N"/>
</dbReference>
<dbReference type="Gene3D" id="3.90.650.10">
    <property type="entry name" value="PurM-like C-terminal domain"/>
    <property type="match status" value="1"/>
</dbReference>
<keyword evidence="9" id="KW-0663">Pyridoxal phosphate</keyword>
<dbReference type="InterPro" id="IPR036921">
    <property type="entry name" value="PurM-like_N_sf"/>
</dbReference>
<dbReference type="AlphaFoldDB" id="A0A146K7G1"/>
<proteinExistence type="inferred from homology"/>
<evidence type="ECO:0000256" key="8">
    <source>
        <dbReference type="ARBA" id="ARBA00022840"/>
    </source>
</evidence>
<dbReference type="GO" id="GO:0046872">
    <property type="term" value="F:metal ion binding"/>
    <property type="evidence" value="ECO:0007669"/>
    <property type="project" value="UniProtKB-KW"/>
</dbReference>
<dbReference type="PANTHER" id="PTHR11601">
    <property type="entry name" value="CYSTEINE DESULFURYLASE FAMILY MEMBER"/>
    <property type="match status" value="1"/>
</dbReference>
<organism evidence="17">
    <name type="scientific">Trepomonas sp. PC1</name>
    <dbReference type="NCBI Taxonomy" id="1076344"/>
    <lineage>
        <taxon>Eukaryota</taxon>
        <taxon>Metamonada</taxon>
        <taxon>Diplomonadida</taxon>
        <taxon>Hexamitidae</taxon>
        <taxon>Hexamitinae</taxon>
        <taxon>Trepomonas</taxon>
    </lineage>
</organism>
<dbReference type="Gene3D" id="3.90.1150.10">
    <property type="entry name" value="Aspartate Aminotransferase, domain 1"/>
    <property type="match status" value="1"/>
</dbReference>
<keyword evidence="5" id="KW-0479">Metal-binding</keyword>
<dbReference type="PROSITE" id="PS00595">
    <property type="entry name" value="AA_TRANSFER_CLASS_5"/>
    <property type="match status" value="1"/>
</dbReference>
<gene>
    <name evidence="17" type="ORF">TPC1_16884</name>
</gene>